<proteinExistence type="inferred from homology"/>
<gene>
    <name evidence="15" type="ORF">WMO26_05540</name>
</gene>
<evidence type="ECO:0000259" key="14">
    <source>
        <dbReference type="PROSITE" id="PS51163"/>
    </source>
</evidence>
<dbReference type="InterPro" id="IPR010923">
    <property type="entry name" value="T(6)A37_SUA5"/>
</dbReference>
<dbReference type="Pfam" id="PF03481">
    <property type="entry name" value="Sua5_C"/>
    <property type="match status" value="1"/>
</dbReference>
<evidence type="ECO:0000256" key="8">
    <source>
        <dbReference type="ARBA" id="ARBA00022695"/>
    </source>
</evidence>
<dbReference type="NCBIfam" id="TIGR00057">
    <property type="entry name" value="L-threonylcarbamoyladenylate synthase"/>
    <property type="match status" value="1"/>
</dbReference>
<dbReference type="PIRSF" id="PIRSF004930">
    <property type="entry name" value="Tln_factor_SUA5"/>
    <property type="match status" value="1"/>
</dbReference>
<evidence type="ECO:0000256" key="2">
    <source>
        <dbReference type="ARBA" id="ARBA00007663"/>
    </source>
</evidence>
<dbReference type="InterPro" id="IPR006070">
    <property type="entry name" value="Sua5-like_dom"/>
</dbReference>
<keyword evidence="5 13" id="KW-0963">Cytoplasm</keyword>
<dbReference type="PROSITE" id="PS51163">
    <property type="entry name" value="YRDC"/>
    <property type="match status" value="1"/>
</dbReference>
<evidence type="ECO:0000256" key="11">
    <source>
        <dbReference type="ARBA" id="ARBA00029774"/>
    </source>
</evidence>
<evidence type="ECO:0000313" key="16">
    <source>
        <dbReference type="Proteomes" id="UP001489509"/>
    </source>
</evidence>
<dbReference type="Gene3D" id="3.90.870.10">
    <property type="entry name" value="DHBP synthase"/>
    <property type="match status" value="1"/>
</dbReference>
<comment type="caution">
    <text evidence="15">The sequence shown here is derived from an EMBL/GenBank/DDBJ whole genome shotgun (WGS) entry which is preliminary data.</text>
</comment>
<evidence type="ECO:0000256" key="7">
    <source>
        <dbReference type="ARBA" id="ARBA00022694"/>
    </source>
</evidence>
<comment type="function">
    <text evidence="13">Required for the formation of a threonylcarbamoyl group on adenosine at position 37 (t(6)A37) in tRNAs that read codons beginning with adenine.</text>
</comment>
<keyword evidence="10 13" id="KW-0067">ATP-binding</keyword>
<dbReference type="GO" id="GO:0061710">
    <property type="term" value="F:L-threonylcarbamoyladenylate synthase"/>
    <property type="evidence" value="ECO:0007669"/>
    <property type="project" value="UniProtKB-EC"/>
</dbReference>
<name>A0ABV1DZ03_9FIRM</name>
<evidence type="ECO:0000256" key="1">
    <source>
        <dbReference type="ARBA" id="ARBA00004496"/>
    </source>
</evidence>
<accession>A0ABV1DZ03</accession>
<feature type="domain" description="YrdC-like" evidence="14">
    <location>
        <begin position="11"/>
        <end position="197"/>
    </location>
</feature>
<evidence type="ECO:0000256" key="12">
    <source>
        <dbReference type="ARBA" id="ARBA00048366"/>
    </source>
</evidence>
<keyword evidence="7 13" id="KW-0819">tRNA processing</keyword>
<organism evidence="15 16">
    <name type="scientific">Solibaculum intestinale</name>
    <dbReference type="NCBI Taxonomy" id="3133165"/>
    <lineage>
        <taxon>Bacteria</taxon>
        <taxon>Bacillati</taxon>
        <taxon>Bacillota</taxon>
        <taxon>Clostridia</taxon>
        <taxon>Eubacteriales</taxon>
        <taxon>Oscillospiraceae</taxon>
        <taxon>Solibaculum</taxon>
    </lineage>
</organism>
<dbReference type="InterPro" id="IPR017945">
    <property type="entry name" value="DHBP_synth_RibB-like_a/b_dom"/>
</dbReference>
<dbReference type="PANTHER" id="PTHR17490:SF16">
    <property type="entry name" value="THREONYLCARBAMOYL-AMP SYNTHASE"/>
    <property type="match status" value="1"/>
</dbReference>
<dbReference type="InterPro" id="IPR005145">
    <property type="entry name" value="Sua5_C"/>
</dbReference>
<protein>
    <recommendedName>
        <fullName evidence="4 13">Threonylcarbamoyl-AMP synthase</fullName>
        <shortName evidence="13">TC-AMP synthase</shortName>
        <ecNumber evidence="3 13">2.7.7.87</ecNumber>
    </recommendedName>
    <alternativeName>
        <fullName evidence="11 13">L-threonylcarbamoyladenylate synthase</fullName>
    </alternativeName>
</protein>
<comment type="similarity">
    <text evidence="2 13">Belongs to the SUA5 family.</text>
</comment>
<evidence type="ECO:0000256" key="6">
    <source>
        <dbReference type="ARBA" id="ARBA00022679"/>
    </source>
</evidence>
<sequence length="339" mass="35632">METALLNGTKKEDIAKAAVLLKAGGLVAIPTETVYGLAANALDGSAVKRIFEAKGRPQDNPLIVHIASLDTLPKLVASVPDEALALADQFWPGPLTIILPKASCIPDEVSAGLETVAVRFPSHPVARAIIEASGLPLAAPSANTSGRPSPTKAEHVLHDLRGKIEAVVDGGDCGVGLESTVVSLAGNRPRLLRPGGVTHEQLEEVLGAVEIDPAVTHAVQKNAVVSSPGMKYKHYSPKARVVILKGGGEDYIRYVNAHKREGAAALCFDEDVAAVQVPAVSLGPEKDGEEQARRLFDALRTIDQLGAVLAYARCPEQTGVGLAVYNRLIRAAAFEVIEL</sequence>
<dbReference type="InterPro" id="IPR050156">
    <property type="entry name" value="TC-AMP_synthase_SUA5"/>
</dbReference>
<dbReference type="Pfam" id="PF01300">
    <property type="entry name" value="Sua5_yciO_yrdC"/>
    <property type="match status" value="1"/>
</dbReference>
<comment type="subcellular location">
    <subcellularLocation>
        <location evidence="1 13">Cytoplasm</location>
    </subcellularLocation>
</comment>
<dbReference type="SUPFAM" id="SSF55821">
    <property type="entry name" value="YrdC/RibB"/>
    <property type="match status" value="1"/>
</dbReference>
<evidence type="ECO:0000256" key="4">
    <source>
        <dbReference type="ARBA" id="ARBA00015492"/>
    </source>
</evidence>
<dbReference type="RefSeq" id="WP_349218753.1">
    <property type="nucleotide sequence ID" value="NZ_JBBMFD010000006.1"/>
</dbReference>
<evidence type="ECO:0000256" key="10">
    <source>
        <dbReference type="ARBA" id="ARBA00022840"/>
    </source>
</evidence>
<evidence type="ECO:0000256" key="9">
    <source>
        <dbReference type="ARBA" id="ARBA00022741"/>
    </source>
</evidence>
<comment type="catalytic activity">
    <reaction evidence="12 13">
        <text>L-threonine + hydrogencarbonate + ATP = L-threonylcarbamoyladenylate + diphosphate + H2O</text>
        <dbReference type="Rhea" id="RHEA:36407"/>
        <dbReference type="ChEBI" id="CHEBI:15377"/>
        <dbReference type="ChEBI" id="CHEBI:17544"/>
        <dbReference type="ChEBI" id="CHEBI:30616"/>
        <dbReference type="ChEBI" id="CHEBI:33019"/>
        <dbReference type="ChEBI" id="CHEBI:57926"/>
        <dbReference type="ChEBI" id="CHEBI:73682"/>
        <dbReference type="EC" id="2.7.7.87"/>
    </reaction>
</comment>
<dbReference type="Proteomes" id="UP001489509">
    <property type="component" value="Unassembled WGS sequence"/>
</dbReference>
<keyword evidence="8 13" id="KW-0548">Nucleotidyltransferase</keyword>
<dbReference type="EC" id="2.7.7.87" evidence="3 13"/>
<evidence type="ECO:0000256" key="5">
    <source>
        <dbReference type="ARBA" id="ARBA00022490"/>
    </source>
</evidence>
<dbReference type="PANTHER" id="PTHR17490">
    <property type="entry name" value="SUA5"/>
    <property type="match status" value="1"/>
</dbReference>
<evidence type="ECO:0000313" key="15">
    <source>
        <dbReference type="EMBL" id="MEQ2440288.1"/>
    </source>
</evidence>
<keyword evidence="9 13" id="KW-0547">Nucleotide-binding</keyword>
<dbReference type="InterPro" id="IPR038385">
    <property type="entry name" value="Sua5/YwlC_C"/>
</dbReference>
<keyword evidence="16" id="KW-1185">Reference proteome</keyword>
<dbReference type="Gene3D" id="3.40.50.11030">
    <property type="entry name" value="Threonylcarbamoyl-AMP synthase, C-terminal domain"/>
    <property type="match status" value="1"/>
</dbReference>
<reference evidence="15 16" key="1">
    <citation type="submission" date="2024-03" db="EMBL/GenBank/DDBJ databases">
        <title>Human intestinal bacterial collection.</title>
        <authorList>
            <person name="Pauvert C."/>
            <person name="Hitch T.C.A."/>
            <person name="Clavel T."/>
        </authorList>
    </citation>
    <scope>NUCLEOTIDE SEQUENCE [LARGE SCALE GENOMIC DNA]</scope>
    <source>
        <strain evidence="15 16">CLA-JM-H44</strain>
    </source>
</reference>
<evidence type="ECO:0000256" key="13">
    <source>
        <dbReference type="PIRNR" id="PIRNR004930"/>
    </source>
</evidence>
<dbReference type="EMBL" id="JBBMFD010000006">
    <property type="protein sequence ID" value="MEQ2440288.1"/>
    <property type="molecule type" value="Genomic_DNA"/>
</dbReference>
<keyword evidence="6 13" id="KW-0808">Transferase</keyword>
<evidence type="ECO:0000256" key="3">
    <source>
        <dbReference type="ARBA" id="ARBA00012584"/>
    </source>
</evidence>